<dbReference type="PANTHER" id="PTHR43267">
    <property type="entry name" value="TRNA THREONYLCARBAMOYLADENOSINE DEHYDRATASE"/>
    <property type="match status" value="1"/>
</dbReference>
<dbReference type="RefSeq" id="WP_072903941.1">
    <property type="nucleotide sequence ID" value="NZ_FRAD01000016.1"/>
</dbReference>
<dbReference type="EMBL" id="FRAD01000016">
    <property type="protein sequence ID" value="SHK18576.1"/>
    <property type="molecule type" value="Genomic_DNA"/>
</dbReference>
<reference evidence="2 3" key="1">
    <citation type="submission" date="2016-11" db="EMBL/GenBank/DDBJ databases">
        <authorList>
            <person name="Jaros S."/>
            <person name="Januszkiewicz K."/>
            <person name="Wedrychowicz H."/>
        </authorList>
    </citation>
    <scope>NUCLEOTIDE SEQUENCE [LARGE SCALE GENOMIC DNA]</scope>
    <source>
        <strain evidence="2 3">DSM 3090</strain>
    </source>
</reference>
<feature type="domain" description="THIF-type NAD/FAD binding fold" evidence="1">
    <location>
        <begin position="11"/>
        <end position="168"/>
    </location>
</feature>
<dbReference type="STRING" id="1121331.SAMN02745248_01993"/>
<dbReference type="PANTHER" id="PTHR43267:SF1">
    <property type="entry name" value="TRNA THREONYLCARBAMOYLADENOSINE DEHYDRATASE"/>
    <property type="match status" value="1"/>
</dbReference>
<evidence type="ECO:0000313" key="2">
    <source>
        <dbReference type="EMBL" id="SHK18576.1"/>
    </source>
</evidence>
<dbReference type="OrthoDB" id="9804150at2"/>
<dbReference type="InterPro" id="IPR045886">
    <property type="entry name" value="ThiF/MoeB/HesA"/>
</dbReference>
<dbReference type="SUPFAM" id="SSF69572">
    <property type="entry name" value="Activating enzymes of the ubiquitin-like proteins"/>
    <property type="match status" value="1"/>
</dbReference>
<dbReference type="Proteomes" id="UP000183952">
    <property type="component" value="Unassembled WGS sequence"/>
</dbReference>
<evidence type="ECO:0000313" key="3">
    <source>
        <dbReference type="Proteomes" id="UP000183952"/>
    </source>
</evidence>
<sequence length="234" mass="25513">MEEYSLSRTELLIGSENIDKLKNARVVVLGIGGVGGFVVEALVRSGIGHIAIVDKDTISISNLNRQIIATHETIGKDKVEVMKERVLSINPQCLIECHKCFIDKDNIGEIIGEKCDYVVDAIDTVTSKLQVIEYCSANNIPVISSMGTGNKLNPLEFKITTIDKTKVCPLAKVMRTELKKRGITKTKVLYSEEIPVKTGLRTPGSMSFVPPVAGMAIGGQVIKDIIELLKDSSK</sequence>
<name>A0A1M6QEF4_9CLOT</name>
<dbReference type="GO" id="GO:0061503">
    <property type="term" value="F:tRNA threonylcarbamoyladenosine dehydratase"/>
    <property type="evidence" value="ECO:0007669"/>
    <property type="project" value="TreeGrafter"/>
</dbReference>
<accession>A0A1M6QEF4</accession>
<proteinExistence type="predicted"/>
<protein>
    <submittedName>
        <fullName evidence="2">tRNA A37 threonylcarbamoyladenosine dehydratase</fullName>
    </submittedName>
</protein>
<dbReference type="CDD" id="cd00755">
    <property type="entry name" value="YgdL_like"/>
    <property type="match status" value="1"/>
</dbReference>
<dbReference type="GO" id="GO:0061504">
    <property type="term" value="P:cyclic threonylcarbamoyladenosine biosynthetic process"/>
    <property type="evidence" value="ECO:0007669"/>
    <property type="project" value="TreeGrafter"/>
</dbReference>
<gene>
    <name evidence="2" type="ORF">SAMN02745248_01993</name>
</gene>
<dbReference type="Gene3D" id="3.40.50.720">
    <property type="entry name" value="NAD(P)-binding Rossmann-like Domain"/>
    <property type="match status" value="1"/>
</dbReference>
<evidence type="ECO:0000259" key="1">
    <source>
        <dbReference type="Pfam" id="PF00899"/>
    </source>
</evidence>
<dbReference type="GO" id="GO:0008641">
    <property type="term" value="F:ubiquitin-like modifier activating enzyme activity"/>
    <property type="evidence" value="ECO:0007669"/>
    <property type="project" value="InterPro"/>
</dbReference>
<keyword evidence="3" id="KW-1185">Reference proteome</keyword>
<organism evidence="2 3">
    <name type="scientific">Hathewaya proteolytica DSM 3090</name>
    <dbReference type="NCBI Taxonomy" id="1121331"/>
    <lineage>
        <taxon>Bacteria</taxon>
        <taxon>Bacillati</taxon>
        <taxon>Bacillota</taxon>
        <taxon>Clostridia</taxon>
        <taxon>Eubacteriales</taxon>
        <taxon>Clostridiaceae</taxon>
        <taxon>Hathewaya</taxon>
    </lineage>
</organism>
<dbReference type="InterPro" id="IPR000594">
    <property type="entry name" value="ThiF_NAD_FAD-bd"/>
</dbReference>
<dbReference type="AlphaFoldDB" id="A0A1M6QEF4"/>
<dbReference type="Pfam" id="PF00899">
    <property type="entry name" value="ThiF"/>
    <property type="match status" value="1"/>
</dbReference>
<dbReference type="InterPro" id="IPR035985">
    <property type="entry name" value="Ubiquitin-activating_enz"/>
</dbReference>